<accession>A0A6C0JLH4</accession>
<proteinExistence type="predicted"/>
<name>A0A6C0JLH4_9ZZZZ</name>
<sequence>MDTICNGIRSNGTRCTRPNKPGTGDGTKCGIHHNAILKYGPHTNARRELGFLNRKEIADYNNNHNNIRDAQIQQGINNDTIWLLNANHAADMRLMRARHTRLQTDLVIQQREEIRRTGVDPDTAARERDVIERRARRERIMIHRNRIIDARHQALQQPQPQAPRIAPQERQLAEFAADPQNVHTVEAVTHTKRIVARVREIPVPEGYRWNTHIVSKTIGEIIAECQLNAHAAAQMFNQYVSPVAIYDIEEGIYGKVLDSVWQYVKASPDKEDLCKILKNEMTDNIGMCAQGNLSRICNILAGYMEGVGPQESLSERLGRVLPPLLQIEDAAERIRQACVILAENKVSANEWDTWIEPLMDEEQIEFYELIREQFNTINNIIT</sequence>
<evidence type="ECO:0000313" key="1">
    <source>
        <dbReference type="EMBL" id="QHU06449.1"/>
    </source>
</evidence>
<protein>
    <submittedName>
        <fullName evidence="1">Uncharacterized protein</fullName>
    </submittedName>
</protein>
<organism evidence="1">
    <name type="scientific">viral metagenome</name>
    <dbReference type="NCBI Taxonomy" id="1070528"/>
    <lineage>
        <taxon>unclassified sequences</taxon>
        <taxon>metagenomes</taxon>
        <taxon>organismal metagenomes</taxon>
    </lineage>
</organism>
<dbReference type="EMBL" id="MN740656">
    <property type="protein sequence ID" value="QHU06449.1"/>
    <property type="molecule type" value="Genomic_DNA"/>
</dbReference>
<dbReference type="AlphaFoldDB" id="A0A6C0JLH4"/>
<reference evidence="1" key="1">
    <citation type="journal article" date="2020" name="Nature">
        <title>Giant virus diversity and host interactions through global metagenomics.</title>
        <authorList>
            <person name="Schulz F."/>
            <person name="Roux S."/>
            <person name="Paez-Espino D."/>
            <person name="Jungbluth S."/>
            <person name="Walsh D.A."/>
            <person name="Denef V.J."/>
            <person name="McMahon K.D."/>
            <person name="Konstantinidis K.T."/>
            <person name="Eloe-Fadrosh E.A."/>
            <person name="Kyrpides N.C."/>
            <person name="Woyke T."/>
        </authorList>
    </citation>
    <scope>NUCLEOTIDE SEQUENCE</scope>
    <source>
        <strain evidence="1">GVMAG-S-1035315-10</strain>
    </source>
</reference>